<protein>
    <submittedName>
        <fullName evidence="2">Choice-of-anchor D domain-containing protein</fullName>
    </submittedName>
</protein>
<gene>
    <name evidence="2" type="ORF">K8I29_05750</name>
</gene>
<dbReference type="InterPro" id="IPR013783">
    <property type="entry name" value="Ig-like_fold"/>
</dbReference>
<evidence type="ECO:0000313" key="3">
    <source>
        <dbReference type="Proteomes" id="UP000705867"/>
    </source>
</evidence>
<proteinExistence type="predicted"/>
<keyword evidence="1" id="KW-0472">Membrane</keyword>
<dbReference type="Gene3D" id="2.60.40.10">
    <property type="entry name" value="Immunoglobulins"/>
    <property type="match status" value="1"/>
</dbReference>
<dbReference type="InterPro" id="IPR051923">
    <property type="entry name" value="Glycosyl_Hydrolase_39"/>
</dbReference>
<keyword evidence="1" id="KW-1133">Transmembrane helix</keyword>
<sequence length="595" mass="64377">MKPRGLFLFLTIMMALLPWGNCYAGSDDSYGAHSMIFPDMPTSAQESLFSYTSRLGAGYIRLDVQLSAIYAKKDAPPDWTHMDRLAEMSARYGVQILGTFNSMPDWAGKCPSASYSYNPNYCPPADYGQWSDWIKAIVTRYKNTIHYWEVWNEPNEYECSGTACRGFFYGDAAEYAKLLSTTYDAVKAADHSAKVLIAGVFMPAHRENLTTWIKEVAQNAPGKFDIGTIHVRTNLSGLVSQLQAFGTDFRAAGFHGAIWVSEHGYTSDPAYQSDPAYNNGPESQAEYYTSSVKTLLQNGASKVFITLRDNQELSETDRDEGLLEQLEDTTSGEVTFREKPSFAAVQGVIANHTSFMQVPSPAPNISLSSTTYVFDTVSPGSSSPPMSLTVFNTGTADLTMGTIFLSGDNASEFTVQNDTCSGQTVTPGKECTLQVVFSPASSDSKSALLNIPSNDAEVPVVQAALSETGAVADTGHASGAGSSGSTGSGGSGGGCFIATAAFGSYLAPEVQALRDFRDSFLLTTPPGRKLVALYYRLSPPAADFIRKHEAARLVTRWVLTPVVYAVKYPHPFGLIVAIGGATVWVRKRRRAAARL</sequence>
<feature type="transmembrane region" description="Helical" evidence="1">
    <location>
        <begin position="568"/>
        <end position="585"/>
    </location>
</feature>
<accession>A0A953JAT6</accession>
<evidence type="ECO:0000313" key="2">
    <source>
        <dbReference type="EMBL" id="MBZ0155705.1"/>
    </source>
</evidence>
<name>A0A953JAT6_9BACT</name>
<dbReference type="SUPFAM" id="SSF51445">
    <property type="entry name" value="(Trans)glycosidases"/>
    <property type="match status" value="1"/>
</dbReference>
<dbReference type="AlphaFoldDB" id="A0A953JAT6"/>
<dbReference type="Proteomes" id="UP000705867">
    <property type="component" value="Unassembled WGS sequence"/>
</dbReference>
<dbReference type="Gene3D" id="3.20.20.80">
    <property type="entry name" value="Glycosidases"/>
    <property type="match status" value="1"/>
</dbReference>
<dbReference type="PANTHER" id="PTHR12631">
    <property type="entry name" value="ALPHA-L-IDURONIDASE"/>
    <property type="match status" value="1"/>
</dbReference>
<dbReference type="NCBIfam" id="NF012200">
    <property type="entry name" value="choice_anch_D"/>
    <property type="match status" value="1"/>
</dbReference>
<reference evidence="2" key="1">
    <citation type="journal article" date="2021" name="bioRxiv">
        <title>Unraveling nitrogen, sulfur and carbon metabolic pathways and microbial community transcriptional responses to substrate deprivation and toxicity stresses in a bioreactor mimicking anoxic brackish coastal sediment conditions.</title>
        <authorList>
            <person name="Martins P.D."/>
            <person name="Echeveste M.J."/>
            <person name="Arshad A."/>
            <person name="Kurth J."/>
            <person name="Ouboter H."/>
            <person name="Jetten M.S.M."/>
            <person name="Welte C.U."/>
        </authorList>
    </citation>
    <scope>NUCLEOTIDE SEQUENCE</scope>
    <source>
        <strain evidence="2">MAG_39</strain>
    </source>
</reference>
<organism evidence="2 3">
    <name type="scientific">Candidatus Nitrobium versatile</name>
    <dbReference type="NCBI Taxonomy" id="2884831"/>
    <lineage>
        <taxon>Bacteria</taxon>
        <taxon>Pseudomonadati</taxon>
        <taxon>Nitrospirota</taxon>
        <taxon>Nitrospiria</taxon>
        <taxon>Nitrospirales</taxon>
        <taxon>Nitrospiraceae</taxon>
        <taxon>Candidatus Nitrobium</taxon>
    </lineage>
</organism>
<keyword evidence="1" id="KW-0812">Transmembrane</keyword>
<dbReference type="InterPro" id="IPR049886">
    <property type="entry name" value="CFI_box_CTERM_dom"/>
</dbReference>
<dbReference type="GO" id="GO:0004553">
    <property type="term" value="F:hydrolase activity, hydrolyzing O-glycosyl compounds"/>
    <property type="evidence" value="ECO:0007669"/>
    <property type="project" value="TreeGrafter"/>
</dbReference>
<dbReference type="InterPro" id="IPR017853">
    <property type="entry name" value="GH"/>
</dbReference>
<evidence type="ECO:0000256" key="1">
    <source>
        <dbReference type="SAM" id="Phobius"/>
    </source>
</evidence>
<reference evidence="2" key="2">
    <citation type="submission" date="2021-08" db="EMBL/GenBank/DDBJ databases">
        <authorList>
            <person name="Dalcin Martins P."/>
        </authorList>
    </citation>
    <scope>NUCLEOTIDE SEQUENCE</scope>
    <source>
        <strain evidence="2">MAG_39</strain>
    </source>
</reference>
<dbReference type="PANTHER" id="PTHR12631:SF10">
    <property type="entry name" value="BETA-XYLOSIDASE-LIKE PROTEIN-RELATED"/>
    <property type="match status" value="1"/>
</dbReference>
<dbReference type="EMBL" id="JAIOIV010000043">
    <property type="protein sequence ID" value="MBZ0155705.1"/>
    <property type="molecule type" value="Genomic_DNA"/>
</dbReference>
<dbReference type="NCBIfam" id="NF041770">
    <property type="entry name" value="CFI_box_CTERM"/>
    <property type="match status" value="1"/>
</dbReference>
<comment type="caution">
    <text evidence="2">The sequence shown here is derived from an EMBL/GenBank/DDBJ whole genome shotgun (WGS) entry which is preliminary data.</text>
</comment>